<protein>
    <submittedName>
        <fullName evidence="1">Uncharacterized protein</fullName>
    </submittedName>
</protein>
<comment type="caution">
    <text evidence="1">The sequence shown here is derived from an EMBL/GenBank/DDBJ whole genome shotgun (WGS) entry which is preliminary data.</text>
</comment>
<evidence type="ECO:0000313" key="2">
    <source>
        <dbReference type="Proteomes" id="UP001527181"/>
    </source>
</evidence>
<gene>
    <name evidence="1" type="ORF">M5X12_22020</name>
</gene>
<proteinExistence type="predicted"/>
<evidence type="ECO:0000313" key="1">
    <source>
        <dbReference type="EMBL" id="MCY9763214.1"/>
    </source>
</evidence>
<organism evidence="1 2">
    <name type="scientific">Paenibacillus alvei</name>
    <name type="common">Bacillus alvei</name>
    <dbReference type="NCBI Taxonomy" id="44250"/>
    <lineage>
        <taxon>Bacteria</taxon>
        <taxon>Bacillati</taxon>
        <taxon>Bacillota</taxon>
        <taxon>Bacilli</taxon>
        <taxon>Bacillales</taxon>
        <taxon>Paenibacillaceae</taxon>
        <taxon>Paenibacillus</taxon>
    </lineage>
</organism>
<dbReference type="Proteomes" id="UP001527181">
    <property type="component" value="Unassembled WGS sequence"/>
</dbReference>
<sequence length="113" mass="12915">MGRTRVSGRLMLSPLAQECWDQAKKTRGAQTRLLENSIEYYIHHFPSTLTELTSEHDSSERVIEYHLNHGHGTQFEMKLIIKLLTQIAESQGLPIDQIAKELGAKKDIHESEC</sequence>
<dbReference type="RefSeq" id="WP_268600173.1">
    <property type="nucleotide sequence ID" value="NZ_JAMDNP010000050.1"/>
</dbReference>
<name>A0ABT4H2T6_PAEAL</name>
<dbReference type="EMBL" id="JAMDNP010000050">
    <property type="protein sequence ID" value="MCY9763214.1"/>
    <property type="molecule type" value="Genomic_DNA"/>
</dbReference>
<keyword evidence="2" id="KW-1185">Reference proteome</keyword>
<reference evidence="1 2" key="1">
    <citation type="submission" date="2022-05" db="EMBL/GenBank/DDBJ databases">
        <title>Genome Sequencing of Bee-Associated Microbes.</title>
        <authorList>
            <person name="Dunlap C."/>
        </authorList>
    </citation>
    <scope>NUCLEOTIDE SEQUENCE [LARGE SCALE GENOMIC DNA]</scope>
    <source>
        <strain evidence="1 2">NRRL B-04010</strain>
    </source>
</reference>
<accession>A0ABT4H2T6</accession>